<feature type="transmembrane region" description="Helical" evidence="8">
    <location>
        <begin position="21"/>
        <end position="38"/>
    </location>
</feature>
<feature type="transmembrane region" description="Helical" evidence="8">
    <location>
        <begin position="223"/>
        <end position="245"/>
    </location>
</feature>
<evidence type="ECO:0000256" key="7">
    <source>
        <dbReference type="ARBA" id="ARBA00023136"/>
    </source>
</evidence>
<feature type="transmembrane region" description="Helical" evidence="8">
    <location>
        <begin position="251"/>
        <end position="274"/>
    </location>
</feature>
<evidence type="ECO:0000256" key="6">
    <source>
        <dbReference type="ARBA" id="ARBA00022989"/>
    </source>
</evidence>
<evidence type="ECO:0000256" key="4">
    <source>
        <dbReference type="ARBA" id="ARBA00022475"/>
    </source>
</evidence>
<feature type="transmembrane region" description="Helical" evidence="8">
    <location>
        <begin position="345"/>
        <end position="363"/>
    </location>
</feature>
<evidence type="ECO:0000256" key="1">
    <source>
        <dbReference type="ARBA" id="ARBA00004651"/>
    </source>
</evidence>
<evidence type="ECO:0000256" key="8">
    <source>
        <dbReference type="SAM" id="Phobius"/>
    </source>
</evidence>
<feature type="transmembrane region" description="Helical" evidence="8">
    <location>
        <begin position="174"/>
        <end position="197"/>
    </location>
</feature>
<dbReference type="AlphaFoldDB" id="A0A9D2KAU6"/>
<feature type="domain" description="ABC transmembrane type-2" evidence="9">
    <location>
        <begin position="130"/>
        <end position="366"/>
    </location>
</feature>
<evidence type="ECO:0000256" key="2">
    <source>
        <dbReference type="ARBA" id="ARBA00007783"/>
    </source>
</evidence>
<keyword evidence="3" id="KW-0813">Transport</keyword>
<evidence type="ECO:0000313" key="10">
    <source>
        <dbReference type="EMBL" id="HIZ89105.1"/>
    </source>
</evidence>
<dbReference type="InterPro" id="IPR051449">
    <property type="entry name" value="ABC-2_transporter_component"/>
</dbReference>
<accession>A0A9D2KAU6</accession>
<keyword evidence="7 8" id="KW-0472">Membrane</keyword>
<dbReference type="InterPro" id="IPR013525">
    <property type="entry name" value="ABC2_TM"/>
</dbReference>
<dbReference type="Proteomes" id="UP000824176">
    <property type="component" value="Unassembled WGS sequence"/>
</dbReference>
<evidence type="ECO:0000259" key="9">
    <source>
        <dbReference type="PROSITE" id="PS51012"/>
    </source>
</evidence>
<dbReference type="Pfam" id="PF12698">
    <property type="entry name" value="ABC2_membrane_3"/>
    <property type="match status" value="1"/>
</dbReference>
<keyword evidence="6 8" id="KW-1133">Transmembrane helix</keyword>
<dbReference type="Gene3D" id="3.40.1710.10">
    <property type="entry name" value="abc type-2 transporter like domain"/>
    <property type="match status" value="1"/>
</dbReference>
<evidence type="ECO:0000256" key="5">
    <source>
        <dbReference type="ARBA" id="ARBA00022692"/>
    </source>
</evidence>
<gene>
    <name evidence="10" type="ORF">H9804_04105</name>
</gene>
<protein>
    <submittedName>
        <fullName evidence="10">ABC transporter permease</fullName>
    </submittedName>
</protein>
<dbReference type="EMBL" id="DXAQ01000063">
    <property type="protein sequence ID" value="HIZ89105.1"/>
    <property type="molecule type" value="Genomic_DNA"/>
</dbReference>
<evidence type="ECO:0000256" key="3">
    <source>
        <dbReference type="ARBA" id="ARBA00022448"/>
    </source>
</evidence>
<dbReference type="GO" id="GO:0005886">
    <property type="term" value="C:plasma membrane"/>
    <property type="evidence" value="ECO:0007669"/>
    <property type="project" value="UniProtKB-SubCell"/>
</dbReference>
<dbReference type="PROSITE" id="PS51012">
    <property type="entry name" value="ABC_TM2"/>
    <property type="match status" value="1"/>
</dbReference>
<comment type="subcellular location">
    <subcellularLocation>
        <location evidence="1">Cell membrane</location>
        <topology evidence="1">Multi-pass membrane protein</topology>
    </subcellularLocation>
</comment>
<dbReference type="PANTHER" id="PTHR30294:SF29">
    <property type="entry name" value="MULTIDRUG ABC TRANSPORTER PERMEASE YBHS-RELATED"/>
    <property type="match status" value="1"/>
</dbReference>
<organism evidence="10 11">
    <name type="scientific">Candidatus Mucispirillum faecigallinarum</name>
    <dbReference type="NCBI Taxonomy" id="2838699"/>
    <lineage>
        <taxon>Bacteria</taxon>
        <taxon>Pseudomonadati</taxon>
        <taxon>Deferribacterota</taxon>
        <taxon>Deferribacteres</taxon>
        <taxon>Deferribacterales</taxon>
        <taxon>Mucispirillaceae</taxon>
        <taxon>Mucispirillum</taxon>
    </lineage>
</organism>
<dbReference type="PANTHER" id="PTHR30294">
    <property type="entry name" value="MEMBRANE COMPONENT OF ABC TRANSPORTER YHHJ-RELATED"/>
    <property type="match status" value="1"/>
</dbReference>
<reference evidence="10" key="2">
    <citation type="submission" date="2021-04" db="EMBL/GenBank/DDBJ databases">
        <authorList>
            <person name="Gilroy R."/>
        </authorList>
    </citation>
    <scope>NUCLEOTIDE SEQUENCE</scope>
    <source>
        <strain evidence="10">ChiW4-1371</strain>
    </source>
</reference>
<reference evidence="10" key="1">
    <citation type="journal article" date="2021" name="PeerJ">
        <title>Extensive microbial diversity within the chicken gut microbiome revealed by metagenomics and culture.</title>
        <authorList>
            <person name="Gilroy R."/>
            <person name="Ravi A."/>
            <person name="Getino M."/>
            <person name="Pursley I."/>
            <person name="Horton D.L."/>
            <person name="Alikhan N.F."/>
            <person name="Baker D."/>
            <person name="Gharbi K."/>
            <person name="Hall N."/>
            <person name="Watson M."/>
            <person name="Adriaenssens E.M."/>
            <person name="Foster-Nyarko E."/>
            <person name="Jarju S."/>
            <person name="Secka A."/>
            <person name="Antonio M."/>
            <person name="Oren A."/>
            <person name="Chaudhuri R.R."/>
            <person name="La Ragione R."/>
            <person name="Hildebrand F."/>
            <person name="Pallen M.J."/>
        </authorList>
    </citation>
    <scope>NUCLEOTIDE SEQUENCE</scope>
    <source>
        <strain evidence="10">ChiW4-1371</strain>
    </source>
</reference>
<dbReference type="GO" id="GO:0140359">
    <property type="term" value="F:ABC-type transporter activity"/>
    <property type="evidence" value="ECO:0007669"/>
    <property type="project" value="InterPro"/>
</dbReference>
<dbReference type="InterPro" id="IPR047817">
    <property type="entry name" value="ABC2_TM_bact-type"/>
</dbReference>
<keyword evidence="4" id="KW-1003">Cell membrane</keyword>
<proteinExistence type="inferred from homology"/>
<comment type="similarity">
    <text evidence="2">Belongs to the ABC-2 integral membrane protein family.</text>
</comment>
<keyword evidence="5 8" id="KW-0812">Transmembrane</keyword>
<name>A0A9D2KAU6_9BACT</name>
<evidence type="ECO:0000313" key="11">
    <source>
        <dbReference type="Proteomes" id="UP000824176"/>
    </source>
</evidence>
<feature type="transmembrane region" description="Helical" evidence="8">
    <location>
        <begin position="286"/>
        <end position="307"/>
    </location>
</feature>
<comment type="caution">
    <text evidence="10">The sequence shown here is derived from an EMBL/GenBank/DDBJ whole genome shotgun (WGS) entry which is preliminary data.</text>
</comment>
<sequence>MLKFLLEKEFKQFMRNPVMPRMVIIMPLVMMIVFPLATNRQVQDIAISIVDNDRSQYSAELINKITSSGYFILSDYSSNYNQALKSIEKGDTYIVLEIEKDFEKNIVKEGSANVIISANTVDIFKGSVGASYLSNIIFDYSSMLSEKLSLNNNRQAINIIPLNEFNQTLNYKNYMIPAIMVMLVTMITCFLPTLNIVSEKEKGTMEQINVTPVNKFTFILSKLIPYLIMGIIVFTICIIIAKFLYHLDSKGGILSLYIFTLVYVFVSSGLGLIISNYSYSMQQAMFVMFFFVMILFFMSNLFTPVAYMPEWGQWIAAFNPLKYYGHAVRSIYLKGAVFTDMYRELIILGIFAVVLNVLAVVSYKKNE</sequence>